<dbReference type="Proteomes" id="UP000199459">
    <property type="component" value="Unassembled WGS sequence"/>
</dbReference>
<feature type="signal peptide" evidence="1">
    <location>
        <begin position="1"/>
        <end position="22"/>
    </location>
</feature>
<evidence type="ECO:0000256" key="1">
    <source>
        <dbReference type="SAM" id="SignalP"/>
    </source>
</evidence>
<evidence type="ECO:0008006" key="4">
    <source>
        <dbReference type="Google" id="ProtNLM"/>
    </source>
</evidence>
<dbReference type="AlphaFoldDB" id="A0A1H8HNU9"/>
<evidence type="ECO:0000313" key="3">
    <source>
        <dbReference type="Proteomes" id="UP000199459"/>
    </source>
</evidence>
<dbReference type="RefSeq" id="WP_090634147.1">
    <property type="nucleotide sequence ID" value="NZ_FOCP01000025.1"/>
</dbReference>
<gene>
    <name evidence="2" type="ORF">SAMN05216325_12514</name>
</gene>
<sequence length="200" mass="22639">MKLNFKTVLVLLLLAVSFNIWAQQKYVRAIDFNLLRSNALISGTAINYLNYASTHYAFSQRSSDANQAQMVSNVNTGNDAVSLSENGVTSTTLNIINGTYSYVTTSELFYPYTNVIDRTALHNFIPEFGYGIQTIHFSEPTRKTYNTHIIPDRVDDVFLFGNEAFDKRNAPVQRPETYAIILTGVVLIGFAAKRRRTFYH</sequence>
<evidence type="ECO:0000313" key="2">
    <source>
        <dbReference type="EMBL" id="SEN57646.1"/>
    </source>
</evidence>
<protein>
    <recommendedName>
        <fullName evidence="4">PEP-CTERM protein-sorting domain-containing protein</fullName>
    </recommendedName>
</protein>
<dbReference type="EMBL" id="FOCP01000025">
    <property type="protein sequence ID" value="SEN57646.1"/>
    <property type="molecule type" value="Genomic_DNA"/>
</dbReference>
<proteinExistence type="predicted"/>
<accession>A0A1H8HNU9</accession>
<reference evidence="2 3" key="1">
    <citation type="submission" date="2016-10" db="EMBL/GenBank/DDBJ databases">
        <authorList>
            <person name="de Groot N.N."/>
        </authorList>
    </citation>
    <scope>NUCLEOTIDE SEQUENCE [LARGE SCALE GENOMIC DNA]</scope>
    <source>
        <strain evidence="2 3">Nm22</strain>
    </source>
</reference>
<keyword evidence="1" id="KW-0732">Signal</keyword>
<organism evidence="2 3">
    <name type="scientific">Nitrosomonas marina</name>
    <dbReference type="NCBI Taxonomy" id="917"/>
    <lineage>
        <taxon>Bacteria</taxon>
        <taxon>Pseudomonadati</taxon>
        <taxon>Pseudomonadota</taxon>
        <taxon>Betaproteobacteria</taxon>
        <taxon>Nitrosomonadales</taxon>
        <taxon>Nitrosomonadaceae</taxon>
        <taxon>Nitrosomonas</taxon>
    </lineage>
</organism>
<name>A0A1H8HNU9_9PROT</name>
<dbReference type="OrthoDB" id="9152117at2"/>
<feature type="chain" id="PRO_5011772046" description="PEP-CTERM protein-sorting domain-containing protein" evidence="1">
    <location>
        <begin position="23"/>
        <end position="200"/>
    </location>
</feature>